<sequence length="63" mass="6952">MVELPADAARPILRAFPTEMPTGMGFMKRSGLLEDGRPDEFEALAGVCPVFRPDPVEEFNSLE</sequence>
<gene>
    <name evidence="1" type="ORF">MSG_00774</name>
</gene>
<reference evidence="2" key="1">
    <citation type="submission" date="2017-06" db="EMBL/GenBank/DDBJ databases">
        <title>Complete Genome Sequence of Mycobacterium shigaense.</title>
        <authorList>
            <person name="Fukano H."/>
            <person name="Yoshida M."/>
            <person name="Kazumi Y."/>
            <person name="Ogura Y."/>
            <person name="Mitarai S."/>
            <person name="Hayashi T."/>
            <person name="Hoshino Y."/>
        </authorList>
    </citation>
    <scope>NUCLEOTIDE SEQUENCE [LARGE SCALE GENOMIC DNA]</scope>
    <source>
        <strain evidence="2">UN-152</strain>
    </source>
</reference>
<keyword evidence="2" id="KW-1185">Reference proteome</keyword>
<protein>
    <submittedName>
        <fullName evidence="1">Uncharacterized protein</fullName>
    </submittedName>
</protein>
<dbReference type="EMBL" id="AP018164">
    <property type="protein sequence ID" value="BAX90937.1"/>
    <property type="molecule type" value="Genomic_DNA"/>
</dbReference>
<proteinExistence type="predicted"/>
<dbReference type="KEGG" id="mshg:MSG_00774"/>
<evidence type="ECO:0000313" key="2">
    <source>
        <dbReference type="Proteomes" id="UP000217736"/>
    </source>
</evidence>
<accession>A0A1Z4EDA0</accession>
<dbReference type="AlphaFoldDB" id="A0A1Z4EDA0"/>
<organism evidence="1 2">
    <name type="scientific">Mycobacterium shigaense</name>
    <dbReference type="NCBI Taxonomy" id="722731"/>
    <lineage>
        <taxon>Bacteria</taxon>
        <taxon>Bacillati</taxon>
        <taxon>Actinomycetota</taxon>
        <taxon>Actinomycetes</taxon>
        <taxon>Mycobacteriales</taxon>
        <taxon>Mycobacteriaceae</taxon>
        <taxon>Mycobacterium</taxon>
        <taxon>Mycobacterium simiae complex</taxon>
    </lineage>
</organism>
<dbReference type="Proteomes" id="UP000217736">
    <property type="component" value="Chromosome"/>
</dbReference>
<name>A0A1Z4EDA0_9MYCO</name>
<evidence type="ECO:0000313" key="1">
    <source>
        <dbReference type="EMBL" id="BAX90937.1"/>
    </source>
</evidence>